<evidence type="ECO:0000313" key="2">
    <source>
        <dbReference type="Proteomes" id="UP000838878"/>
    </source>
</evidence>
<reference evidence="1" key="1">
    <citation type="submission" date="2021-12" db="EMBL/GenBank/DDBJ databases">
        <authorList>
            <person name="Martin H S."/>
        </authorList>
    </citation>
    <scope>NUCLEOTIDE SEQUENCE</scope>
</reference>
<proteinExistence type="predicted"/>
<gene>
    <name evidence="1" type="ORF">BINO364_LOCUS13207</name>
</gene>
<protein>
    <submittedName>
        <fullName evidence="1">Uncharacterized protein</fullName>
    </submittedName>
</protein>
<dbReference type="Pfam" id="PF15868">
    <property type="entry name" value="MBF2"/>
    <property type="match status" value="1"/>
</dbReference>
<organism evidence="1 2">
    <name type="scientific">Brenthis ino</name>
    <name type="common">lesser marbled fritillary</name>
    <dbReference type="NCBI Taxonomy" id="405034"/>
    <lineage>
        <taxon>Eukaryota</taxon>
        <taxon>Metazoa</taxon>
        <taxon>Ecdysozoa</taxon>
        <taxon>Arthropoda</taxon>
        <taxon>Hexapoda</taxon>
        <taxon>Insecta</taxon>
        <taxon>Pterygota</taxon>
        <taxon>Neoptera</taxon>
        <taxon>Endopterygota</taxon>
        <taxon>Lepidoptera</taxon>
        <taxon>Glossata</taxon>
        <taxon>Ditrysia</taxon>
        <taxon>Papilionoidea</taxon>
        <taxon>Nymphalidae</taxon>
        <taxon>Heliconiinae</taxon>
        <taxon>Argynnini</taxon>
        <taxon>Brenthis</taxon>
    </lineage>
</organism>
<name>A0A8J9V9X7_9NEOP</name>
<dbReference type="Proteomes" id="UP000838878">
    <property type="component" value="Chromosome 7"/>
</dbReference>
<dbReference type="AlphaFoldDB" id="A0A8J9V9X7"/>
<dbReference type="InterPro" id="IPR031734">
    <property type="entry name" value="MBF2"/>
</dbReference>
<keyword evidence="2" id="KW-1185">Reference proteome</keyword>
<dbReference type="EMBL" id="OV170227">
    <property type="protein sequence ID" value="CAH0727937.1"/>
    <property type="molecule type" value="Genomic_DNA"/>
</dbReference>
<feature type="non-terminal residue" evidence="1">
    <location>
        <position position="110"/>
    </location>
</feature>
<accession>A0A8J9V9X7</accession>
<sequence length="110" mass="12237">MNFTYFISIVVITLKNVDICNSYGLNLHSSSDVKIFSSESVYVPAMAGVIRSKTVIVRTEMEIKAIKLKDINNSLAVPKVIAGGLGFQYVHINLYSDRGRSLSYVVEVYI</sequence>
<dbReference type="OrthoDB" id="6861720at2759"/>
<evidence type="ECO:0000313" key="1">
    <source>
        <dbReference type="EMBL" id="CAH0727937.1"/>
    </source>
</evidence>